<dbReference type="WBParaSite" id="MhA1_Contig740.frz3.gene13">
    <property type="protein sequence ID" value="MhA1_Contig740.frz3.gene13"/>
    <property type="gene ID" value="MhA1_Contig740.frz3.gene13"/>
</dbReference>
<protein>
    <submittedName>
        <fullName evidence="2">Uncharacterized protein</fullName>
    </submittedName>
</protein>
<accession>A0A1I8BX62</accession>
<dbReference type="Proteomes" id="UP000095281">
    <property type="component" value="Unplaced"/>
</dbReference>
<reference evidence="2" key="1">
    <citation type="submission" date="2016-11" db="UniProtKB">
        <authorList>
            <consortium name="WormBaseParasite"/>
        </authorList>
    </citation>
    <scope>IDENTIFICATION</scope>
</reference>
<keyword evidence="1" id="KW-1185">Reference proteome</keyword>
<organism evidence="1 2">
    <name type="scientific">Meloidogyne hapla</name>
    <name type="common">Root-knot nematode worm</name>
    <dbReference type="NCBI Taxonomy" id="6305"/>
    <lineage>
        <taxon>Eukaryota</taxon>
        <taxon>Metazoa</taxon>
        <taxon>Ecdysozoa</taxon>
        <taxon>Nematoda</taxon>
        <taxon>Chromadorea</taxon>
        <taxon>Rhabditida</taxon>
        <taxon>Tylenchina</taxon>
        <taxon>Tylenchomorpha</taxon>
        <taxon>Tylenchoidea</taxon>
        <taxon>Meloidogynidae</taxon>
        <taxon>Meloidogyninae</taxon>
        <taxon>Meloidogyne</taxon>
    </lineage>
</organism>
<proteinExistence type="predicted"/>
<dbReference type="AlphaFoldDB" id="A0A1I8BX62"/>
<evidence type="ECO:0000313" key="1">
    <source>
        <dbReference type="Proteomes" id="UP000095281"/>
    </source>
</evidence>
<sequence>MKLVEGTKNNSRKEEVFLKKVGYALDNFDNCGLNKNDLKHMDNIEKFQNILAGYIAQNIHTSTPQEGKILNYLKNNYQNKCKLIFKKCLIEKFMENIRKNPQYASDLGIGIPRVLDIELG</sequence>
<name>A0A1I8BX62_MELHA</name>
<evidence type="ECO:0000313" key="2">
    <source>
        <dbReference type="WBParaSite" id="MhA1_Contig740.frz3.gene13"/>
    </source>
</evidence>